<evidence type="ECO:0000256" key="5">
    <source>
        <dbReference type="ARBA" id="ARBA00023136"/>
    </source>
</evidence>
<feature type="transmembrane region" description="Helical" evidence="7">
    <location>
        <begin position="524"/>
        <end position="541"/>
    </location>
</feature>
<evidence type="ECO:0000256" key="2">
    <source>
        <dbReference type="ARBA" id="ARBA00022448"/>
    </source>
</evidence>
<evidence type="ECO:0000256" key="7">
    <source>
        <dbReference type="SAM" id="Phobius"/>
    </source>
</evidence>
<evidence type="ECO:0000256" key="6">
    <source>
        <dbReference type="SAM" id="MobiDB-lite"/>
    </source>
</evidence>
<feature type="region of interest" description="Disordered" evidence="6">
    <location>
        <begin position="244"/>
        <end position="328"/>
    </location>
</feature>
<dbReference type="GO" id="GO:0016020">
    <property type="term" value="C:membrane"/>
    <property type="evidence" value="ECO:0007669"/>
    <property type="project" value="UniProtKB-SubCell"/>
</dbReference>
<comment type="subcellular location">
    <subcellularLocation>
        <location evidence="1">Membrane</location>
        <topology evidence="1">Multi-pass membrane protein</topology>
    </subcellularLocation>
</comment>
<keyword evidence="3 7" id="KW-0812">Transmembrane</keyword>
<feature type="transmembrane region" description="Helical" evidence="7">
    <location>
        <begin position="186"/>
        <end position="205"/>
    </location>
</feature>
<evidence type="ECO:0000256" key="4">
    <source>
        <dbReference type="ARBA" id="ARBA00022989"/>
    </source>
</evidence>
<dbReference type="InterPro" id="IPR036259">
    <property type="entry name" value="MFS_trans_sf"/>
</dbReference>
<evidence type="ECO:0000313" key="10">
    <source>
        <dbReference type="Proteomes" id="UP001149090"/>
    </source>
</evidence>
<feature type="compositionally biased region" description="Acidic residues" evidence="6">
    <location>
        <begin position="254"/>
        <end position="268"/>
    </location>
</feature>
<proteinExistence type="predicted"/>
<keyword evidence="4 7" id="KW-1133">Transmembrane helix</keyword>
<dbReference type="AlphaFoldDB" id="A0A9Q0LU81"/>
<feature type="transmembrane region" description="Helical" evidence="7">
    <location>
        <begin position="34"/>
        <end position="59"/>
    </location>
</feature>
<reference evidence="9" key="1">
    <citation type="submission" date="2022-10" db="EMBL/GenBank/DDBJ databases">
        <title>Novel sulphate-reducing endosymbionts in the free-living metamonad Anaeramoeba.</title>
        <authorList>
            <person name="Jerlstrom-Hultqvist J."/>
            <person name="Cepicka I."/>
            <person name="Gallot-Lavallee L."/>
            <person name="Salas-Leiva D."/>
            <person name="Curtis B.A."/>
            <person name="Zahonova K."/>
            <person name="Pipaliya S."/>
            <person name="Dacks J."/>
            <person name="Roger A.J."/>
        </authorList>
    </citation>
    <scope>NUCLEOTIDE SEQUENCE</scope>
    <source>
        <strain evidence="9">BMAN</strain>
    </source>
</reference>
<feature type="compositionally biased region" description="Basic and acidic residues" evidence="6">
    <location>
        <begin position="293"/>
        <end position="328"/>
    </location>
</feature>
<feature type="transmembrane region" description="Helical" evidence="7">
    <location>
        <begin position="99"/>
        <end position="117"/>
    </location>
</feature>
<feature type="transmembrane region" description="Helical" evidence="7">
    <location>
        <begin position="71"/>
        <end position="92"/>
    </location>
</feature>
<sequence length="556" mass="62411">MQEEIDESKNNKIVKMNLEETIEHIRFGKFQLTVLFLSGLGLIVNSSFVTALSFIVPILQDKWGISDLQSAYLVTAMFVGFLFGSMFWGWLSDLYGRKLIFIVPGIITCTFGALIVVSNYWWLMFFEFASGFGTGGTVITSTLFSEYLPKKNRGKLLMVVEFFWSGGLFIQTLWSWLCIAKLKWTYSLFSIFLPFLIVVIFYKWIPESPHYLLVSGKFRKATDVLIRASKMNKKPLPKGFLLVMRNDSDSNPNPEEEISNSNKDDDEIGNSNKKDDLSSNDENSKNSKNSNLNEEKNNQEYQKLIEQESISKEKLSSDEKLNSKEKLDSDKKLDSDEIVVDQEKKTSEKAIQLPAQRAKFRDLFSKKYGVRGTTILLFIIWMTNNFVYYGMVFLTPLFFGSRSGNTFLFSLIAGSAELPGIVIGIIMIEPLGRKKSMAYLWLGVCVSSLICGSVPNLVVSAIAIMVARACILSTFDILLIITAELFPTPIRAVALGSCSAVARISGIVSPFLPYLISPKSNTTIYIYSAISFVSFILCLLIPKDTKDADLPDGESS</sequence>
<dbReference type="PANTHER" id="PTHR23511:SF5">
    <property type="entry name" value="MAJOR FACILITATOR-TYPE TRANSPORTER HXNZ-RELATED"/>
    <property type="match status" value="1"/>
</dbReference>
<organism evidence="9 10">
    <name type="scientific">Anaeramoeba ignava</name>
    <name type="common">Anaerobic marine amoeba</name>
    <dbReference type="NCBI Taxonomy" id="1746090"/>
    <lineage>
        <taxon>Eukaryota</taxon>
        <taxon>Metamonada</taxon>
        <taxon>Anaeramoebidae</taxon>
        <taxon>Anaeramoeba</taxon>
    </lineage>
</organism>
<dbReference type="EMBL" id="JAPDFW010000037">
    <property type="protein sequence ID" value="KAJ5079128.1"/>
    <property type="molecule type" value="Genomic_DNA"/>
</dbReference>
<evidence type="ECO:0000256" key="1">
    <source>
        <dbReference type="ARBA" id="ARBA00004141"/>
    </source>
</evidence>
<gene>
    <name evidence="9" type="ORF">M0811_14604</name>
</gene>
<dbReference type="PANTHER" id="PTHR23511">
    <property type="entry name" value="SYNAPTIC VESICLE GLYCOPROTEIN 2"/>
    <property type="match status" value="1"/>
</dbReference>
<dbReference type="GO" id="GO:0022857">
    <property type="term" value="F:transmembrane transporter activity"/>
    <property type="evidence" value="ECO:0007669"/>
    <property type="project" value="InterPro"/>
</dbReference>
<accession>A0A9Q0LU81</accession>
<keyword evidence="5 7" id="KW-0472">Membrane</keyword>
<evidence type="ECO:0000259" key="8">
    <source>
        <dbReference type="PROSITE" id="PS50850"/>
    </source>
</evidence>
<dbReference type="Pfam" id="PF00083">
    <property type="entry name" value="Sugar_tr"/>
    <property type="match status" value="2"/>
</dbReference>
<name>A0A9Q0LU81_ANAIG</name>
<dbReference type="Gene3D" id="1.20.1250.20">
    <property type="entry name" value="MFS general substrate transporter like domains"/>
    <property type="match status" value="1"/>
</dbReference>
<feature type="compositionally biased region" description="Basic and acidic residues" evidence="6">
    <location>
        <begin position="272"/>
        <end position="285"/>
    </location>
</feature>
<dbReference type="InterPro" id="IPR005828">
    <property type="entry name" value="MFS_sugar_transport-like"/>
</dbReference>
<dbReference type="OMA" id="WVKITFA"/>
<keyword evidence="2" id="KW-0813">Transport</keyword>
<dbReference type="PROSITE" id="PS50850">
    <property type="entry name" value="MFS"/>
    <property type="match status" value="1"/>
</dbReference>
<keyword evidence="10" id="KW-1185">Reference proteome</keyword>
<dbReference type="OrthoDB" id="4139357at2759"/>
<feature type="transmembrane region" description="Helical" evidence="7">
    <location>
        <begin position="156"/>
        <end position="174"/>
    </location>
</feature>
<evidence type="ECO:0000256" key="3">
    <source>
        <dbReference type="ARBA" id="ARBA00022692"/>
    </source>
</evidence>
<protein>
    <submittedName>
        <fullName evidence="9">Major facilitator-type transporter hxnz-related</fullName>
    </submittedName>
</protein>
<dbReference type="SUPFAM" id="SSF103473">
    <property type="entry name" value="MFS general substrate transporter"/>
    <property type="match status" value="1"/>
</dbReference>
<dbReference type="Proteomes" id="UP001149090">
    <property type="component" value="Unassembled WGS sequence"/>
</dbReference>
<dbReference type="InterPro" id="IPR020846">
    <property type="entry name" value="MFS_dom"/>
</dbReference>
<feature type="domain" description="Major facilitator superfamily (MFS) profile" evidence="8">
    <location>
        <begin position="34"/>
        <end position="546"/>
    </location>
</feature>
<comment type="caution">
    <text evidence="9">The sequence shown here is derived from an EMBL/GenBank/DDBJ whole genome shotgun (WGS) entry which is preliminary data.</text>
</comment>
<feature type="transmembrane region" description="Helical" evidence="7">
    <location>
        <begin position="438"/>
        <end position="455"/>
    </location>
</feature>
<evidence type="ECO:0000313" key="9">
    <source>
        <dbReference type="EMBL" id="KAJ5079128.1"/>
    </source>
</evidence>
<feature type="transmembrane region" description="Helical" evidence="7">
    <location>
        <begin position="407"/>
        <end position="426"/>
    </location>
</feature>